<evidence type="ECO:0000313" key="1">
    <source>
        <dbReference type="EMBL" id="KGA16276.1"/>
    </source>
</evidence>
<dbReference type="Pfam" id="PF03883">
    <property type="entry name" value="H2O2_YaaD"/>
    <property type="match status" value="1"/>
</dbReference>
<dbReference type="InterPro" id="IPR005583">
    <property type="entry name" value="YaaA"/>
</dbReference>
<dbReference type="AlphaFoldDB" id="A0A094QNV7"/>
<name>A0A094QNV7_9ZZZZ</name>
<evidence type="ECO:0008006" key="2">
    <source>
        <dbReference type="Google" id="ProtNLM"/>
    </source>
</evidence>
<organism evidence="1">
    <name type="scientific">freshwater metagenome</name>
    <dbReference type="NCBI Taxonomy" id="449393"/>
    <lineage>
        <taxon>unclassified sequences</taxon>
        <taxon>metagenomes</taxon>
        <taxon>ecological metagenomes</taxon>
    </lineage>
</organism>
<dbReference type="EMBL" id="JNSK01000070">
    <property type="protein sequence ID" value="KGA16276.1"/>
    <property type="molecule type" value="Genomic_DNA"/>
</dbReference>
<gene>
    <name evidence="1" type="ORF">GM50_14880</name>
</gene>
<accession>A0A094QNV7</accession>
<dbReference type="GO" id="GO:0033194">
    <property type="term" value="P:response to hydroperoxide"/>
    <property type="evidence" value="ECO:0007669"/>
    <property type="project" value="TreeGrafter"/>
</dbReference>
<comment type="caution">
    <text evidence="1">The sequence shown here is derived from an EMBL/GenBank/DDBJ whole genome shotgun (WGS) entry which is preliminary data.</text>
</comment>
<protein>
    <recommendedName>
        <fullName evidence="2">Peroxide stress protein YaaA</fullName>
    </recommendedName>
</protein>
<dbReference type="GO" id="GO:0005829">
    <property type="term" value="C:cytosol"/>
    <property type="evidence" value="ECO:0007669"/>
    <property type="project" value="TreeGrafter"/>
</dbReference>
<proteinExistence type="predicted"/>
<dbReference type="PANTHER" id="PTHR30283:SF4">
    <property type="entry name" value="PEROXIDE STRESS RESISTANCE PROTEIN YAAA"/>
    <property type="match status" value="1"/>
</dbReference>
<sequence>MEPLWLNRCKGIRTPVRKLAPPTDIHGGVSPLFCPEEASNAQNGAVLILLPPSEGKNQTPNGPAPAISVYSGVLYKALDYPTLSASAKARCEKSVVIISAKYGAISPSDRIEFYKEKIINAVMRPVVEKKLAPYKKDLIIDCRSSTYQAVWSAPADVTVAIRASTVVDGERKVITHMSKKTRGEVTRALLVSRTTPKTVEDIYAIISEKFPCALTPPKDGEPWILEVIAI</sequence>
<dbReference type="PANTHER" id="PTHR30283">
    <property type="entry name" value="PEROXIDE STRESS RESPONSE PROTEIN YAAA"/>
    <property type="match status" value="1"/>
</dbReference>
<reference evidence="1" key="1">
    <citation type="submission" date="2014-05" db="EMBL/GenBank/DDBJ databases">
        <title>Key roles for freshwater Actinobacteria revealed by deep metagenomic sequencing.</title>
        <authorList>
            <person name="Ghai R."/>
            <person name="Mizuno C.M."/>
            <person name="Picazo A."/>
            <person name="Camacho A."/>
            <person name="Rodriguez-Valera F."/>
        </authorList>
    </citation>
    <scope>NUCLEOTIDE SEQUENCE</scope>
</reference>